<sequence length="197" mass="21644">MKNHLFLATGLLAALLWVNPASATSCAEQLEERAKSDLALPYKAFDQTPGNGWRALSDAGCYREAGELIRRYIALQKEPDRLLYWHQAQSLAFGGENAEAAKIGKAHGLRPADDVLTFGYRWNEFALATIAYWQADKAEFARQKVQLASAIQAEPNVPAVKANRGLLDALSKLEQCFNDPYAKAVRCEQSASASNAD</sequence>
<dbReference type="EMBL" id="CP104694">
    <property type="protein sequence ID" value="UXI70248.1"/>
    <property type="molecule type" value="Genomic_DNA"/>
</dbReference>
<reference evidence="2" key="1">
    <citation type="submission" date="2022-09" db="EMBL/GenBank/DDBJ databases">
        <title>Tahibacter sp. nov., isolated from a fresh water.</title>
        <authorList>
            <person name="Baek J.H."/>
            <person name="Lee J.K."/>
            <person name="Kim J.M."/>
            <person name="Jeon C.O."/>
        </authorList>
    </citation>
    <scope>NUCLEOTIDE SEQUENCE</scope>
    <source>
        <strain evidence="2">W38</strain>
    </source>
</reference>
<evidence type="ECO:0000313" key="2">
    <source>
        <dbReference type="EMBL" id="UXI70248.1"/>
    </source>
</evidence>
<dbReference type="RefSeq" id="WP_261697199.1">
    <property type="nucleotide sequence ID" value="NZ_CP104694.1"/>
</dbReference>
<evidence type="ECO:0000256" key="1">
    <source>
        <dbReference type="SAM" id="SignalP"/>
    </source>
</evidence>
<dbReference type="PROSITE" id="PS51257">
    <property type="entry name" value="PROKAR_LIPOPROTEIN"/>
    <property type="match status" value="1"/>
</dbReference>
<organism evidence="2 3">
    <name type="scientific">Tahibacter amnicola</name>
    <dbReference type="NCBI Taxonomy" id="2976241"/>
    <lineage>
        <taxon>Bacteria</taxon>
        <taxon>Pseudomonadati</taxon>
        <taxon>Pseudomonadota</taxon>
        <taxon>Gammaproteobacteria</taxon>
        <taxon>Lysobacterales</taxon>
        <taxon>Rhodanobacteraceae</taxon>
        <taxon>Tahibacter</taxon>
    </lineage>
</organism>
<keyword evidence="3" id="KW-1185">Reference proteome</keyword>
<protein>
    <recommendedName>
        <fullName evidence="4">Tetratricopeptide repeat protein</fullName>
    </recommendedName>
</protein>
<name>A0ABY6BJQ4_9GAMM</name>
<evidence type="ECO:0000313" key="3">
    <source>
        <dbReference type="Proteomes" id="UP001064632"/>
    </source>
</evidence>
<feature type="chain" id="PRO_5045071607" description="Tetratricopeptide repeat protein" evidence="1">
    <location>
        <begin position="24"/>
        <end position="197"/>
    </location>
</feature>
<keyword evidence="1" id="KW-0732">Signal</keyword>
<gene>
    <name evidence="2" type="ORF">N4264_11615</name>
</gene>
<proteinExistence type="predicted"/>
<evidence type="ECO:0008006" key="4">
    <source>
        <dbReference type="Google" id="ProtNLM"/>
    </source>
</evidence>
<accession>A0ABY6BJQ4</accession>
<dbReference type="Proteomes" id="UP001064632">
    <property type="component" value="Chromosome"/>
</dbReference>
<feature type="signal peptide" evidence="1">
    <location>
        <begin position="1"/>
        <end position="23"/>
    </location>
</feature>